<evidence type="ECO:0000256" key="1">
    <source>
        <dbReference type="ARBA" id="ARBA00001933"/>
    </source>
</evidence>
<dbReference type="Pfam" id="PF00266">
    <property type="entry name" value="Aminotran_5"/>
    <property type="match status" value="1"/>
</dbReference>
<dbReference type="FunFam" id="3.90.1150.10:FF:000031">
    <property type="entry name" value="Serine--glyoxylate aminotransferase"/>
    <property type="match status" value="1"/>
</dbReference>
<feature type="domain" description="Aminotransferase class V" evidence="6">
    <location>
        <begin position="32"/>
        <end position="330"/>
    </location>
</feature>
<keyword evidence="5" id="KW-0663">Pyridoxal phosphate</keyword>
<evidence type="ECO:0000313" key="8">
    <source>
        <dbReference type="Proteomes" id="UP000623215"/>
    </source>
</evidence>
<reference evidence="7" key="1">
    <citation type="journal article" date="2020" name="ISME J.">
        <title>Gammaproteobacteria mediating utilization of methyl-, sulfur- and petroleum organic compounds in deep ocean hydrothermal plumes.</title>
        <authorList>
            <person name="Zhou Z."/>
            <person name="Liu Y."/>
            <person name="Pan J."/>
            <person name="Cron B.R."/>
            <person name="Toner B.M."/>
            <person name="Anantharaman K."/>
            <person name="Breier J.A."/>
            <person name="Dick G.J."/>
            <person name="Li M."/>
        </authorList>
    </citation>
    <scope>NUCLEOTIDE SEQUENCE</scope>
    <source>
        <strain evidence="7">SZUA-1534</strain>
    </source>
</reference>
<keyword evidence="4 7" id="KW-0808">Transferase</keyword>
<evidence type="ECO:0000313" key="7">
    <source>
        <dbReference type="EMBL" id="HIQ32705.1"/>
    </source>
</evidence>
<dbReference type="SUPFAM" id="SSF53383">
    <property type="entry name" value="PLP-dependent transferases"/>
    <property type="match status" value="1"/>
</dbReference>
<dbReference type="PIRSF" id="PIRSF000524">
    <property type="entry name" value="SPT"/>
    <property type="match status" value="1"/>
</dbReference>
<evidence type="ECO:0000256" key="3">
    <source>
        <dbReference type="ARBA" id="ARBA00022576"/>
    </source>
</evidence>
<dbReference type="GO" id="GO:0008453">
    <property type="term" value="F:alanine-glyoxylate transaminase activity"/>
    <property type="evidence" value="ECO:0007669"/>
    <property type="project" value="TreeGrafter"/>
</dbReference>
<dbReference type="GO" id="GO:0019265">
    <property type="term" value="P:glycine biosynthetic process, by transamination of glyoxylate"/>
    <property type="evidence" value="ECO:0007669"/>
    <property type="project" value="TreeGrafter"/>
</dbReference>
<evidence type="ECO:0000256" key="2">
    <source>
        <dbReference type="ARBA" id="ARBA00009236"/>
    </source>
</evidence>
<evidence type="ECO:0000259" key="6">
    <source>
        <dbReference type="Pfam" id="PF00266"/>
    </source>
</evidence>
<dbReference type="InterPro" id="IPR015422">
    <property type="entry name" value="PyrdxlP-dep_Trfase_small"/>
</dbReference>
<evidence type="ECO:0000256" key="5">
    <source>
        <dbReference type="ARBA" id="ARBA00022898"/>
    </source>
</evidence>
<dbReference type="InterPro" id="IPR024169">
    <property type="entry name" value="SP_NH2Trfase/AEP_transaminase"/>
</dbReference>
<dbReference type="EMBL" id="DQVW01000081">
    <property type="protein sequence ID" value="HIQ32705.1"/>
    <property type="molecule type" value="Genomic_DNA"/>
</dbReference>
<dbReference type="InterPro" id="IPR015424">
    <property type="entry name" value="PyrdxlP-dep_Trfase"/>
</dbReference>
<dbReference type="Gene3D" id="3.90.1150.10">
    <property type="entry name" value="Aspartate Aminotransferase, domain 1"/>
    <property type="match status" value="1"/>
</dbReference>
<proteinExistence type="inferred from homology"/>
<dbReference type="InterPro" id="IPR000192">
    <property type="entry name" value="Aminotrans_V_dom"/>
</dbReference>
<comment type="cofactor">
    <cofactor evidence="1">
        <name>pyridoxal 5'-phosphate</name>
        <dbReference type="ChEBI" id="CHEBI:597326"/>
    </cofactor>
</comment>
<comment type="caution">
    <text evidence="7">The sequence shown here is derived from an EMBL/GenBank/DDBJ whole genome shotgun (WGS) entry which is preliminary data.</text>
</comment>
<dbReference type="Gene3D" id="3.40.640.10">
    <property type="entry name" value="Type I PLP-dependent aspartate aminotransferase-like (Major domain)"/>
    <property type="match status" value="1"/>
</dbReference>
<dbReference type="PANTHER" id="PTHR21152">
    <property type="entry name" value="AMINOTRANSFERASE CLASS V"/>
    <property type="match status" value="1"/>
</dbReference>
<sequence>MKKIEYEKLLMIPGPTMVSSEVLNTMAYPVIGHRTEEFRVLLEDTVEKMKKVFITQGDVYIITGSGTAAMDMAIANTVERGDKVLTICNGNFGERFSKIVEVYRGDVVKLEYPWGKGARPEDVKRILEENPDIKAVTVVHNETSTGVRNPIKEIGEIVKDYNALYIVDTVSSLGGDYVDVDRFHIDICVTGSQKCLGAPPGVSAISISEKAWDVINSTESKSFYLDIKAYRDRFESKRESPYTPAVPLIYALNKALDRVLEEGLENRVKRHERMARATVAGLEAMGIELFAEEWARSITVTSAKYPEGIEDKKFRGILSNRYKVVIAGGQGQVSGKIFRIGHMGEVREIHILGTLAAIEMAFKELGYEASGGVDAAKDILGTACTIDSNI</sequence>
<dbReference type="AlphaFoldDB" id="A0A833EBA4"/>
<dbReference type="InterPro" id="IPR015421">
    <property type="entry name" value="PyrdxlP-dep_Trfase_major"/>
</dbReference>
<protein>
    <submittedName>
        <fullName evidence="7">Alanine--glyoxylate aminotransferase family protein</fullName>
    </submittedName>
</protein>
<comment type="similarity">
    <text evidence="2">Belongs to the class-V pyridoxal-phosphate-dependent aminotransferase family.</text>
</comment>
<dbReference type="PANTHER" id="PTHR21152:SF24">
    <property type="entry name" value="ALANINE--GLYOXYLATE AMINOTRANSFERASE 1"/>
    <property type="match status" value="1"/>
</dbReference>
<name>A0A833EBA4_9EURY</name>
<dbReference type="FunFam" id="3.40.640.10:FF:000027">
    <property type="entry name" value="Serine--pyruvate aminotransferase, mitochondrial"/>
    <property type="match status" value="1"/>
</dbReference>
<evidence type="ECO:0000256" key="4">
    <source>
        <dbReference type="ARBA" id="ARBA00022679"/>
    </source>
</evidence>
<dbReference type="Proteomes" id="UP000623215">
    <property type="component" value="Unassembled WGS sequence"/>
</dbReference>
<keyword evidence="3 7" id="KW-0032">Aminotransferase</keyword>
<accession>A0A833EBA4</accession>
<gene>
    <name evidence="7" type="ORF">EYH55_04420</name>
</gene>
<organism evidence="7 8">
    <name type="scientific">Methanothermococcus okinawensis</name>
    <dbReference type="NCBI Taxonomy" id="155863"/>
    <lineage>
        <taxon>Archaea</taxon>
        <taxon>Methanobacteriati</taxon>
        <taxon>Methanobacteriota</taxon>
        <taxon>Methanomada group</taxon>
        <taxon>Methanococci</taxon>
        <taxon>Methanococcales</taxon>
        <taxon>Methanococcaceae</taxon>
        <taxon>Methanothermococcus</taxon>
    </lineage>
</organism>
<dbReference type="CDD" id="cd06451">
    <property type="entry name" value="AGAT_like"/>
    <property type="match status" value="1"/>
</dbReference>
<dbReference type="GO" id="GO:0004760">
    <property type="term" value="F:L-serine-pyruvate transaminase activity"/>
    <property type="evidence" value="ECO:0007669"/>
    <property type="project" value="TreeGrafter"/>
</dbReference>